<feature type="region of interest" description="Disordered" evidence="1">
    <location>
        <begin position="1"/>
        <end position="25"/>
    </location>
</feature>
<name>A0A0V0QFD8_PSEPJ</name>
<dbReference type="Proteomes" id="UP000054937">
    <property type="component" value="Unassembled WGS sequence"/>
</dbReference>
<dbReference type="AlphaFoldDB" id="A0A0V0QFD8"/>
<keyword evidence="3" id="KW-1185">Reference proteome</keyword>
<dbReference type="InParanoid" id="A0A0V0QFD8"/>
<organism evidence="2 3">
    <name type="scientific">Pseudocohnilembus persalinus</name>
    <name type="common">Ciliate</name>
    <dbReference type="NCBI Taxonomy" id="266149"/>
    <lineage>
        <taxon>Eukaryota</taxon>
        <taxon>Sar</taxon>
        <taxon>Alveolata</taxon>
        <taxon>Ciliophora</taxon>
        <taxon>Intramacronucleata</taxon>
        <taxon>Oligohymenophorea</taxon>
        <taxon>Scuticociliatia</taxon>
        <taxon>Philasterida</taxon>
        <taxon>Pseudocohnilembidae</taxon>
        <taxon>Pseudocohnilembus</taxon>
    </lineage>
</organism>
<feature type="region of interest" description="Disordered" evidence="1">
    <location>
        <begin position="67"/>
        <end position="87"/>
    </location>
</feature>
<protein>
    <submittedName>
        <fullName evidence="2">Uncharacterized protein</fullName>
    </submittedName>
</protein>
<sequence>MGAPCSKSQNQNQNLERQENEPILQNQVSKYEQDTPLFYPQKVEKTLNCTQNDTYLYNLEDKIKINQDNNDTTSNINYSQNQSDNRTKRSTVPFLDYSIMNSPKKMQQVAFKKNSNDLWEELNFSQNEQNISKNSQYQNNSNKLRKKSQNFLISNVMLKDQLQNLGCKLLKK</sequence>
<dbReference type="EMBL" id="LDAU01000180">
    <property type="protein sequence ID" value="KRX00905.1"/>
    <property type="molecule type" value="Genomic_DNA"/>
</dbReference>
<evidence type="ECO:0000256" key="1">
    <source>
        <dbReference type="SAM" id="MobiDB-lite"/>
    </source>
</evidence>
<evidence type="ECO:0000313" key="3">
    <source>
        <dbReference type="Proteomes" id="UP000054937"/>
    </source>
</evidence>
<proteinExistence type="predicted"/>
<feature type="compositionally biased region" description="Polar residues" evidence="1">
    <location>
        <begin position="67"/>
        <end position="84"/>
    </location>
</feature>
<evidence type="ECO:0000313" key="2">
    <source>
        <dbReference type="EMBL" id="KRX00905.1"/>
    </source>
</evidence>
<accession>A0A0V0QFD8</accession>
<gene>
    <name evidence="2" type="ORF">PPERSA_09511</name>
</gene>
<reference evidence="2 3" key="1">
    <citation type="journal article" date="2015" name="Sci. Rep.">
        <title>Genome of the facultative scuticociliatosis pathogen Pseudocohnilembus persalinus provides insight into its virulence through horizontal gene transfer.</title>
        <authorList>
            <person name="Xiong J."/>
            <person name="Wang G."/>
            <person name="Cheng J."/>
            <person name="Tian M."/>
            <person name="Pan X."/>
            <person name="Warren A."/>
            <person name="Jiang C."/>
            <person name="Yuan D."/>
            <person name="Miao W."/>
        </authorList>
    </citation>
    <scope>NUCLEOTIDE SEQUENCE [LARGE SCALE GENOMIC DNA]</scope>
    <source>
        <strain evidence="2">36N120E</strain>
    </source>
</reference>
<comment type="caution">
    <text evidence="2">The sequence shown here is derived from an EMBL/GenBank/DDBJ whole genome shotgun (WGS) entry which is preliminary data.</text>
</comment>